<feature type="region of interest" description="Disordered" evidence="1">
    <location>
        <begin position="1"/>
        <end position="150"/>
    </location>
</feature>
<feature type="compositionally biased region" description="Low complexity" evidence="1">
    <location>
        <begin position="127"/>
        <end position="148"/>
    </location>
</feature>
<evidence type="ECO:0000313" key="3">
    <source>
        <dbReference type="Proteomes" id="UP000275078"/>
    </source>
</evidence>
<dbReference type="Proteomes" id="UP000275078">
    <property type="component" value="Unassembled WGS sequence"/>
</dbReference>
<name>A0A3N4HIY5_ASCIM</name>
<feature type="compositionally biased region" description="Polar residues" evidence="1">
    <location>
        <begin position="58"/>
        <end position="72"/>
    </location>
</feature>
<reference evidence="2 3" key="1">
    <citation type="journal article" date="2018" name="Nat. Ecol. Evol.">
        <title>Pezizomycetes genomes reveal the molecular basis of ectomycorrhizal truffle lifestyle.</title>
        <authorList>
            <person name="Murat C."/>
            <person name="Payen T."/>
            <person name="Noel B."/>
            <person name="Kuo A."/>
            <person name="Morin E."/>
            <person name="Chen J."/>
            <person name="Kohler A."/>
            <person name="Krizsan K."/>
            <person name="Balestrini R."/>
            <person name="Da Silva C."/>
            <person name="Montanini B."/>
            <person name="Hainaut M."/>
            <person name="Levati E."/>
            <person name="Barry K.W."/>
            <person name="Belfiori B."/>
            <person name="Cichocki N."/>
            <person name="Clum A."/>
            <person name="Dockter R.B."/>
            <person name="Fauchery L."/>
            <person name="Guy J."/>
            <person name="Iotti M."/>
            <person name="Le Tacon F."/>
            <person name="Lindquist E.A."/>
            <person name="Lipzen A."/>
            <person name="Malagnac F."/>
            <person name="Mello A."/>
            <person name="Molinier V."/>
            <person name="Miyauchi S."/>
            <person name="Poulain J."/>
            <person name="Riccioni C."/>
            <person name="Rubini A."/>
            <person name="Sitrit Y."/>
            <person name="Splivallo R."/>
            <person name="Traeger S."/>
            <person name="Wang M."/>
            <person name="Zifcakova L."/>
            <person name="Wipf D."/>
            <person name="Zambonelli A."/>
            <person name="Paolocci F."/>
            <person name="Nowrousian M."/>
            <person name="Ottonello S."/>
            <person name="Baldrian P."/>
            <person name="Spatafora J.W."/>
            <person name="Henrissat B."/>
            <person name="Nagy L.G."/>
            <person name="Aury J.M."/>
            <person name="Wincker P."/>
            <person name="Grigoriev I.V."/>
            <person name="Bonfante P."/>
            <person name="Martin F.M."/>
        </authorList>
    </citation>
    <scope>NUCLEOTIDE SEQUENCE [LARGE SCALE GENOMIC DNA]</scope>
    <source>
        <strain evidence="2 3">RN42</strain>
    </source>
</reference>
<sequence length="413" mass="46784">MDPRNSEPSSSSSSTNKRFTLPIIPSIHDTPIASSSATVTDASERITPPITPGGTTGASSSQPRKETSSSVNEQEEDEDSDADSFTMNFSFRGPTLKEQASSAHKKEKRSSISLGKRPEKILPEDAPPGLLSDGGSSSDSESTDPSHSFPHLATSIRKHVRYLLRHAIYRAIWLDPEIDPEYFEHRKIAMFCMYFREGRLRCQRLNTPEGDCEKVLAFFHPQNIRKLRSERLKKNPWLKDGTKWEPGPANVKSTRWWILSQAGSPVVDDSALWIDAFRLIPSEERVEQWVPGFLFRNKLQVMEEKDRVAKMKLLRLCYAAVESGLRSNMEKRMKLDADVLMWFKCGKKDMARGMVKRFIEGDLREGFGAVRFFDGLIAFLHKADSKVIEEKIARCLWSGWKGQPVDKSLKCVS</sequence>
<keyword evidence="3" id="KW-1185">Reference proteome</keyword>
<feature type="compositionally biased region" description="Acidic residues" evidence="1">
    <location>
        <begin position="73"/>
        <end position="82"/>
    </location>
</feature>
<evidence type="ECO:0000313" key="2">
    <source>
        <dbReference type="EMBL" id="RPA71930.1"/>
    </source>
</evidence>
<proteinExistence type="predicted"/>
<organism evidence="2 3">
    <name type="scientific">Ascobolus immersus RN42</name>
    <dbReference type="NCBI Taxonomy" id="1160509"/>
    <lineage>
        <taxon>Eukaryota</taxon>
        <taxon>Fungi</taxon>
        <taxon>Dikarya</taxon>
        <taxon>Ascomycota</taxon>
        <taxon>Pezizomycotina</taxon>
        <taxon>Pezizomycetes</taxon>
        <taxon>Pezizales</taxon>
        <taxon>Ascobolaceae</taxon>
        <taxon>Ascobolus</taxon>
    </lineage>
</organism>
<protein>
    <submittedName>
        <fullName evidence="2">Uncharacterized protein</fullName>
    </submittedName>
</protein>
<evidence type="ECO:0000256" key="1">
    <source>
        <dbReference type="SAM" id="MobiDB-lite"/>
    </source>
</evidence>
<dbReference type="AlphaFoldDB" id="A0A3N4HIY5"/>
<accession>A0A3N4HIY5</accession>
<dbReference type="EMBL" id="ML119890">
    <property type="protein sequence ID" value="RPA71930.1"/>
    <property type="molecule type" value="Genomic_DNA"/>
</dbReference>
<feature type="compositionally biased region" description="Polar residues" evidence="1">
    <location>
        <begin position="32"/>
        <end position="41"/>
    </location>
</feature>
<gene>
    <name evidence="2" type="ORF">BJ508DRAFT_419722</name>
</gene>